<name>A0A067PZJ2_9AGAM</name>
<dbReference type="AlphaFoldDB" id="A0A067PZJ2"/>
<feature type="region of interest" description="Disordered" evidence="1">
    <location>
        <begin position="323"/>
        <end position="594"/>
    </location>
</feature>
<evidence type="ECO:0000259" key="2">
    <source>
        <dbReference type="Pfam" id="PF08639"/>
    </source>
</evidence>
<feature type="compositionally biased region" description="Pro residues" evidence="1">
    <location>
        <begin position="178"/>
        <end position="187"/>
    </location>
</feature>
<evidence type="ECO:0000313" key="3">
    <source>
        <dbReference type="EMBL" id="KDQ60238.1"/>
    </source>
</evidence>
<sequence length="594" mass="64420">MSALHPAPHTLDTSYPLKWSSSKPSACKDLPFTTADIGLEETAEHHVVRNYLQFLWLPESIMTLNLLVPSLLRVQPPPNPSTSSAAQPHPLYQHLAPLLLTPRSVTNKYYTEVPQILDDGGGAGDVEESMMWFAVNNERFDDDEEEGGEGEGRKRWLERMERRETQIQILIHLLLLTLPPPPPPPPPTKKRKCKQPPISTSPSHPFSLSDSPSKPKSKTHIPSKDDHGRESDPTHISHAILSDKLETFMDRLSTWQLLSKLDFDSDGRARDSAKTQGKGKEKQKVKGEERDWMQVFCEDIVEPLFKEKLPDQTSLLHSKLFPHSPFSDSSPSHSRSSSPTTTTRSRSSSPHPHTLPPRARGTSVSSSRSRSLSVSLMDEQRERNVGVGAGAGKRVMSREVSMSRVFKTKGVGRTSSSSGLVKTTGLGRTASSNGFARTTSSSGFSRTSSSSRLARTASSSTLGPGRAPGVTRERKGSVNGSGFGDGMDGGPGVGVTLVAATPTKPKPKPSTRPPQRSSSSQPTQPTRASRPGTSHLVKTEEVSEEDDDELLLGSSGYGRGLSDFDEEWDFGLSSGGGGGEVLVQGSPCKKGKVQ</sequence>
<dbReference type="Pfam" id="PF08639">
    <property type="entry name" value="Sld3_STD"/>
    <property type="match status" value="1"/>
</dbReference>
<feature type="compositionally biased region" description="Gly residues" evidence="1">
    <location>
        <begin position="479"/>
        <end position="493"/>
    </location>
</feature>
<dbReference type="HOGENOM" id="CLU_032496_0_0_1"/>
<dbReference type="OrthoDB" id="3003917at2759"/>
<feature type="compositionally biased region" description="Low complexity" evidence="1">
    <location>
        <begin position="205"/>
        <end position="214"/>
    </location>
</feature>
<dbReference type="GO" id="GO:0031261">
    <property type="term" value="C:DNA replication preinitiation complex"/>
    <property type="evidence" value="ECO:0007669"/>
    <property type="project" value="TreeGrafter"/>
</dbReference>
<dbReference type="Gene3D" id="1.20.58.2130">
    <property type="match status" value="1"/>
</dbReference>
<dbReference type="InterPro" id="IPR042511">
    <property type="entry name" value="Sld3"/>
</dbReference>
<feature type="compositionally biased region" description="Low complexity" evidence="1">
    <location>
        <begin position="434"/>
        <end position="462"/>
    </location>
</feature>
<organism evidence="3 4">
    <name type="scientific">Jaapia argillacea MUCL 33604</name>
    <dbReference type="NCBI Taxonomy" id="933084"/>
    <lineage>
        <taxon>Eukaryota</taxon>
        <taxon>Fungi</taxon>
        <taxon>Dikarya</taxon>
        <taxon>Basidiomycota</taxon>
        <taxon>Agaricomycotina</taxon>
        <taxon>Agaricomycetes</taxon>
        <taxon>Agaricomycetidae</taxon>
        <taxon>Jaapiales</taxon>
        <taxon>Jaapiaceae</taxon>
        <taxon>Jaapia</taxon>
    </lineage>
</organism>
<feature type="compositionally biased region" description="Basic and acidic residues" evidence="1">
    <location>
        <begin position="222"/>
        <end position="234"/>
    </location>
</feature>
<gene>
    <name evidence="3" type="ORF">JAAARDRAFT_191643</name>
</gene>
<feature type="compositionally biased region" description="Low complexity" evidence="1">
    <location>
        <begin position="323"/>
        <end position="376"/>
    </location>
</feature>
<evidence type="ECO:0000313" key="4">
    <source>
        <dbReference type="Proteomes" id="UP000027265"/>
    </source>
</evidence>
<dbReference type="PANTHER" id="PTHR28067:SF1">
    <property type="entry name" value="DNA REPLICATION REGULATOR SLD3"/>
    <property type="match status" value="1"/>
</dbReference>
<accession>A0A067PZJ2</accession>
<dbReference type="InterPro" id="IPR013948">
    <property type="entry name" value="DNA_replication_reg_Sld3_C"/>
</dbReference>
<feature type="compositionally biased region" description="Low complexity" evidence="1">
    <location>
        <begin position="513"/>
        <end position="529"/>
    </location>
</feature>
<feature type="domain" description="DNA replication regulator Sld3 C-terminal" evidence="2">
    <location>
        <begin position="132"/>
        <end position="424"/>
    </location>
</feature>
<feature type="region of interest" description="Disordered" evidence="1">
    <location>
        <begin position="266"/>
        <end position="288"/>
    </location>
</feature>
<feature type="region of interest" description="Disordered" evidence="1">
    <location>
        <begin position="176"/>
        <end position="234"/>
    </location>
</feature>
<protein>
    <recommendedName>
        <fullName evidence="2">DNA replication regulator Sld3 C-terminal domain-containing protein</fullName>
    </recommendedName>
</protein>
<dbReference type="InParanoid" id="A0A067PZJ2"/>
<dbReference type="GO" id="GO:0006270">
    <property type="term" value="P:DNA replication initiation"/>
    <property type="evidence" value="ECO:0007669"/>
    <property type="project" value="InterPro"/>
</dbReference>
<dbReference type="STRING" id="933084.A0A067PZJ2"/>
<dbReference type="Proteomes" id="UP000027265">
    <property type="component" value="Unassembled WGS sequence"/>
</dbReference>
<proteinExistence type="predicted"/>
<dbReference type="EMBL" id="KL197714">
    <property type="protein sequence ID" value="KDQ60238.1"/>
    <property type="molecule type" value="Genomic_DNA"/>
</dbReference>
<reference evidence="4" key="1">
    <citation type="journal article" date="2014" name="Proc. Natl. Acad. Sci. U.S.A.">
        <title>Extensive sampling of basidiomycete genomes demonstrates inadequacy of the white-rot/brown-rot paradigm for wood decay fungi.</title>
        <authorList>
            <person name="Riley R."/>
            <person name="Salamov A.A."/>
            <person name="Brown D.W."/>
            <person name="Nagy L.G."/>
            <person name="Floudas D."/>
            <person name="Held B.W."/>
            <person name="Levasseur A."/>
            <person name="Lombard V."/>
            <person name="Morin E."/>
            <person name="Otillar R."/>
            <person name="Lindquist E.A."/>
            <person name="Sun H."/>
            <person name="LaButti K.M."/>
            <person name="Schmutz J."/>
            <person name="Jabbour D."/>
            <person name="Luo H."/>
            <person name="Baker S.E."/>
            <person name="Pisabarro A.G."/>
            <person name="Walton J.D."/>
            <person name="Blanchette R.A."/>
            <person name="Henrissat B."/>
            <person name="Martin F."/>
            <person name="Cullen D."/>
            <person name="Hibbett D.S."/>
            <person name="Grigoriev I.V."/>
        </authorList>
    </citation>
    <scope>NUCLEOTIDE SEQUENCE [LARGE SCALE GENOMIC DNA]</scope>
    <source>
        <strain evidence="4">MUCL 33604</strain>
    </source>
</reference>
<dbReference type="PANTHER" id="PTHR28067">
    <property type="entry name" value="DNA REPLICATION REGULATOR SLD3"/>
    <property type="match status" value="1"/>
</dbReference>
<keyword evidence="4" id="KW-1185">Reference proteome</keyword>
<evidence type="ECO:0000256" key="1">
    <source>
        <dbReference type="SAM" id="MobiDB-lite"/>
    </source>
</evidence>